<organism evidence="5 6">
    <name type="scientific">Paludisphaera mucosa</name>
    <dbReference type="NCBI Taxonomy" id="3030827"/>
    <lineage>
        <taxon>Bacteria</taxon>
        <taxon>Pseudomonadati</taxon>
        <taxon>Planctomycetota</taxon>
        <taxon>Planctomycetia</taxon>
        <taxon>Isosphaerales</taxon>
        <taxon>Isosphaeraceae</taxon>
        <taxon>Paludisphaera</taxon>
    </lineage>
</organism>
<dbReference type="Pfam" id="PF08241">
    <property type="entry name" value="Methyltransf_11"/>
    <property type="match status" value="1"/>
</dbReference>
<evidence type="ECO:0000256" key="2">
    <source>
        <dbReference type="ARBA" id="ARBA00022679"/>
    </source>
</evidence>
<keyword evidence="3" id="KW-0949">S-adenosyl-L-methionine</keyword>
<gene>
    <name evidence="5" type="ORF">PZE19_13595</name>
</gene>
<dbReference type="Gene3D" id="3.40.50.150">
    <property type="entry name" value="Vaccinia Virus protein VP39"/>
    <property type="match status" value="1"/>
</dbReference>
<dbReference type="GO" id="GO:0008168">
    <property type="term" value="F:methyltransferase activity"/>
    <property type="evidence" value="ECO:0007669"/>
    <property type="project" value="UniProtKB-KW"/>
</dbReference>
<evidence type="ECO:0000256" key="1">
    <source>
        <dbReference type="ARBA" id="ARBA00022603"/>
    </source>
</evidence>
<evidence type="ECO:0000256" key="3">
    <source>
        <dbReference type="ARBA" id="ARBA00022691"/>
    </source>
</evidence>
<dbReference type="InterPro" id="IPR013216">
    <property type="entry name" value="Methyltransf_11"/>
</dbReference>
<evidence type="ECO:0000313" key="6">
    <source>
        <dbReference type="Proteomes" id="UP001216907"/>
    </source>
</evidence>
<protein>
    <submittedName>
        <fullName evidence="5">Class I SAM-dependent methyltransferase</fullName>
    </submittedName>
</protein>
<feature type="domain" description="Methyltransferase type 11" evidence="4">
    <location>
        <begin position="38"/>
        <end position="138"/>
    </location>
</feature>
<dbReference type="PANTHER" id="PTHR43464:SF19">
    <property type="entry name" value="UBIQUINONE BIOSYNTHESIS O-METHYLTRANSFERASE, MITOCHONDRIAL"/>
    <property type="match status" value="1"/>
</dbReference>
<dbReference type="GO" id="GO:0032259">
    <property type="term" value="P:methylation"/>
    <property type="evidence" value="ECO:0007669"/>
    <property type="project" value="UniProtKB-KW"/>
</dbReference>
<evidence type="ECO:0000313" key="5">
    <source>
        <dbReference type="EMBL" id="MDG3004817.1"/>
    </source>
</evidence>
<sequence length="268" mass="30590">MQGLEARDRWFYTHYMWAPRVAAAYLERVAPIDMASILDFGCGEGVMASGLATLCREVTGIDIVPTFWRLNEQLDSVFGPGHSVPRVDLRLVEPDEPLPFPDGRFDAAYAWSAFEHVADTPRALREIRRVLRPGGAFFLIITPLYYSAHGNHLWNVVDEPWVHLKLNREQLFRRVQDAVLKAEVDEGRTDVFQGNSAEAYRDSLYGCLDSLNGLTANQLKEHLRVAGFVIDHEETRCNHPSYEPPAELLARYPREDLMIDEIRLVMHV</sequence>
<keyword evidence="2" id="KW-0808">Transferase</keyword>
<name>A0ABT6FBA6_9BACT</name>
<dbReference type="EMBL" id="JARRAG010000002">
    <property type="protein sequence ID" value="MDG3004817.1"/>
    <property type="molecule type" value="Genomic_DNA"/>
</dbReference>
<evidence type="ECO:0000259" key="4">
    <source>
        <dbReference type="Pfam" id="PF08241"/>
    </source>
</evidence>
<dbReference type="Proteomes" id="UP001216907">
    <property type="component" value="Unassembled WGS sequence"/>
</dbReference>
<comment type="caution">
    <text evidence="5">The sequence shown here is derived from an EMBL/GenBank/DDBJ whole genome shotgun (WGS) entry which is preliminary data.</text>
</comment>
<keyword evidence="1 5" id="KW-0489">Methyltransferase</keyword>
<keyword evidence="6" id="KW-1185">Reference proteome</keyword>
<dbReference type="PANTHER" id="PTHR43464">
    <property type="entry name" value="METHYLTRANSFERASE"/>
    <property type="match status" value="1"/>
</dbReference>
<dbReference type="CDD" id="cd02440">
    <property type="entry name" value="AdoMet_MTases"/>
    <property type="match status" value="1"/>
</dbReference>
<reference evidence="5 6" key="1">
    <citation type="submission" date="2023-03" db="EMBL/GenBank/DDBJ databases">
        <title>Paludisphaera mucosa sp. nov. a novel planctomycete from northern fen.</title>
        <authorList>
            <person name="Ivanova A."/>
        </authorList>
    </citation>
    <scope>NUCLEOTIDE SEQUENCE [LARGE SCALE GENOMIC DNA]</scope>
    <source>
        <strain evidence="5 6">Pla2</strain>
    </source>
</reference>
<dbReference type="InterPro" id="IPR029063">
    <property type="entry name" value="SAM-dependent_MTases_sf"/>
</dbReference>
<dbReference type="SUPFAM" id="SSF53335">
    <property type="entry name" value="S-adenosyl-L-methionine-dependent methyltransferases"/>
    <property type="match status" value="1"/>
</dbReference>
<dbReference type="RefSeq" id="WP_277861169.1">
    <property type="nucleotide sequence ID" value="NZ_JARRAG010000002.1"/>
</dbReference>
<proteinExistence type="predicted"/>
<accession>A0ABT6FBA6</accession>